<evidence type="ECO:0000256" key="1">
    <source>
        <dbReference type="ARBA" id="ARBA00004651"/>
    </source>
</evidence>
<comment type="similarity">
    <text evidence="2">Belongs to the anion exchanger (TC 2.A.31) family.</text>
</comment>
<comment type="subcellular location">
    <subcellularLocation>
        <location evidence="1">Cell membrane</location>
        <topology evidence="1">Multi-pass membrane protein</topology>
    </subcellularLocation>
</comment>
<feature type="transmembrane region" description="Helical" evidence="9">
    <location>
        <begin position="640"/>
        <end position="663"/>
    </location>
</feature>
<feature type="transmembrane region" description="Helical" evidence="9">
    <location>
        <begin position="521"/>
        <end position="538"/>
    </location>
</feature>
<feature type="transmembrane region" description="Helical" evidence="9">
    <location>
        <begin position="785"/>
        <end position="805"/>
    </location>
</feature>
<dbReference type="KEGG" id="dpte:113797251"/>
<dbReference type="RefSeq" id="XP_027203405.1">
    <property type="nucleotide sequence ID" value="XM_027347604.1"/>
</dbReference>
<organism evidence="11 12">
    <name type="scientific">Dermatophagoides pteronyssinus</name>
    <name type="common">European house dust mite</name>
    <dbReference type="NCBI Taxonomy" id="6956"/>
    <lineage>
        <taxon>Eukaryota</taxon>
        <taxon>Metazoa</taxon>
        <taxon>Ecdysozoa</taxon>
        <taxon>Arthropoda</taxon>
        <taxon>Chelicerata</taxon>
        <taxon>Arachnida</taxon>
        <taxon>Acari</taxon>
        <taxon>Acariformes</taxon>
        <taxon>Sarcoptiformes</taxon>
        <taxon>Astigmata</taxon>
        <taxon>Psoroptidia</taxon>
        <taxon>Analgoidea</taxon>
        <taxon>Pyroglyphidae</taxon>
        <taxon>Dermatophagoidinae</taxon>
        <taxon>Dermatophagoides</taxon>
    </lineage>
</organism>
<dbReference type="InterPro" id="IPR003020">
    <property type="entry name" value="HCO3_transpt_euk"/>
</dbReference>
<accession>A0A6P6YDN8</accession>
<feature type="transmembrane region" description="Helical" evidence="9">
    <location>
        <begin position="735"/>
        <end position="753"/>
    </location>
</feature>
<reference evidence="12" key="1">
    <citation type="submission" date="2025-08" db="UniProtKB">
        <authorList>
            <consortium name="RefSeq"/>
        </authorList>
    </citation>
    <scope>IDENTIFICATION</scope>
    <source>
        <strain evidence="12">Airmid</strain>
    </source>
</reference>
<evidence type="ECO:0000256" key="7">
    <source>
        <dbReference type="ARBA" id="ARBA00023065"/>
    </source>
</evidence>
<dbReference type="OMA" id="AQFITIC"/>
<evidence type="ECO:0000256" key="6">
    <source>
        <dbReference type="ARBA" id="ARBA00022989"/>
    </source>
</evidence>
<keyword evidence="6 9" id="KW-1133">Transmembrane helix</keyword>
<evidence type="ECO:0000256" key="5">
    <source>
        <dbReference type="ARBA" id="ARBA00022692"/>
    </source>
</evidence>
<evidence type="ECO:0000256" key="9">
    <source>
        <dbReference type="SAM" id="Phobius"/>
    </source>
</evidence>
<evidence type="ECO:0000256" key="2">
    <source>
        <dbReference type="ARBA" id="ARBA00010993"/>
    </source>
</evidence>
<feature type="transmembrane region" description="Helical" evidence="9">
    <location>
        <begin position="384"/>
        <end position="412"/>
    </location>
</feature>
<evidence type="ECO:0000313" key="12">
    <source>
        <dbReference type="RefSeq" id="XP_027203405.1"/>
    </source>
</evidence>
<keyword evidence="8 9" id="KW-0472">Membrane</keyword>
<feature type="transmembrane region" description="Helical" evidence="9">
    <location>
        <begin position="343"/>
        <end position="364"/>
    </location>
</feature>
<feature type="transmembrane region" description="Helical" evidence="9">
    <location>
        <begin position="424"/>
        <end position="445"/>
    </location>
</feature>
<feature type="transmembrane region" description="Helical" evidence="9">
    <location>
        <begin position="598"/>
        <end position="620"/>
    </location>
</feature>
<evidence type="ECO:0000256" key="4">
    <source>
        <dbReference type="ARBA" id="ARBA00022475"/>
    </source>
</evidence>
<proteinExistence type="inferred from homology"/>
<dbReference type="Pfam" id="PF00955">
    <property type="entry name" value="HCO3_cotransp"/>
    <property type="match status" value="1"/>
</dbReference>
<keyword evidence="4" id="KW-1003">Cell membrane</keyword>
<feature type="transmembrane region" description="Helical" evidence="9">
    <location>
        <begin position="811"/>
        <end position="829"/>
    </location>
</feature>
<keyword evidence="3" id="KW-0813">Transport</keyword>
<dbReference type="GO" id="GO:0005452">
    <property type="term" value="F:solute:inorganic anion antiporter activity"/>
    <property type="evidence" value="ECO:0007669"/>
    <property type="project" value="InterPro"/>
</dbReference>
<keyword evidence="5 9" id="KW-0812">Transmembrane</keyword>
<dbReference type="InParanoid" id="A0A6P6YDN8"/>
<evidence type="ECO:0000256" key="8">
    <source>
        <dbReference type="ARBA" id="ARBA00023136"/>
    </source>
</evidence>
<dbReference type="InterPro" id="IPR016152">
    <property type="entry name" value="PTrfase/Anion_transptr"/>
</dbReference>
<evidence type="ECO:0000256" key="3">
    <source>
        <dbReference type="ARBA" id="ARBA00022448"/>
    </source>
</evidence>
<keyword evidence="7" id="KW-0406">Ion transport</keyword>
<protein>
    <submittedName>
        <fullName evidence="12">Sodium bicarbonate transporter-like protein 11 isoform X1</fullName>
    </submittedName>
</protein>
<feature type="domain" description="Bicarbonate transporter-like transmembrane" evidence="10">
    <location>
        <begin position="312"/>
        <end position="846"/>
    </location>
</feature>
<dbReference type="OrthoDB" id="1735926at2759"/>
<dbReference type="GO" id="GO:0016323">
    <property type="term" value="C:basolateral plasma membrane"/>
    <property type="evidence" value="ECO:0007669"/>
    <property type="project" value="TreeGrafter"/>
</dbReference>
<dbReference type="SUPFAM" id="SSF55804">
    <property type="entry name" value="Phoshotransferase/anion transport protein"/>
    <property type="match status" value="1"/>
</dbReference>
<dbReference type="PANTHER" id="PTHR11453">
    <property type="entry name" value="ANION EXCHANGE PROTEIN"/>
    <property type="match status" value="1"/>
</dbReference>
<dbReference type="InterPro" id="IPR011531">
    <property type="entry name" value="HCO3_transpt-like_TM_dom"/>
</dbReference>
<evidence type="ECO:0000313" key="11">
    <source>
        <dbReference type="Proteomes" id="UP000515146"/>
    </source>
</evidence>
<feature type="transmembrane region" description="Helical" evidence="9">
    <location>
        <begin position="558"/>
        <end position="577"/>
    </location>
</feature>
<dbReference type="Gene3D" id="3.40.930.10">
    <property type="entry name" value="Mannitol-specific EII, Chain A"/>
    <property type="match status" value="1"/>
</dbReference>
<dbReference type="PANTHER" id="PTHR11453:SF127">
    <property type="entry name" value="SOLUTE CARRIER FAMILY 4 MEMBER 11"/>
    <property type="match status" value="1"/>
</dbReference>
<dbReference type="GO" id="GO:0050801">
    <property type="term" value="P:monoatomic ion homeostasis"/>
    <property type="evidence" value="ECO:0007669"/>
    <property type="project" value="TreeGrafter"/>
</dbReference>
<evidence type="ECO:0000259" key="10">
    <source>
        <dbReference type="Pfam" id="PF00955"/>
    </source>
</evidence>
<dbReference type="PRINTS" id="PR01231">
    <property type="entry name" value="HCO3TRNSPORT"/>
</dbReference>
<dbReference type="Gene3D" id="1.10.287.570">
    <property type="entry name" value="Helical hairpin bin"/>
    <property type="match status" value="1"/>
</dbReference>
<feature type="transmembrane region" description="Helical" evidence="9">
    <location>
        <begin position="711"/>
        <end position="729"/>
    </location>
</feature>
<keyword evidence="11" id="KW-1185">Reference proteome</keyword>
<name>A0A6P6YDN8_DERPT</name>
<gene>
    <name evidence="12" type="primary">LOC113797251</name>
</gene>
<sequence>MRERKMSIKTIDNESISDIDNEDSIEIINDYPRSSIMAIHSYDRMEIIKQYQQRRSMFISNTEMLTIIQNNLIPMKSFTNEIRSQRDIEIFLRNPLILLNIYDSNVDNIIEMMIKKIADTPETLSAEQYEQFRQAIFNDNNGYQFKNFIQGIYYGDNNDGGNNNHHDGVLHDSTWCCVFASIESSTSSSTSLLSTRKILITRLLRPTNFGPTLNSLRLIVMIVVPSPQKSTKNAFEIARTFATLLSDARLRNDLLHTNDEQLFTAIIDDHLQKLKSLDQDIMEIDKNFKDIDDDSDNGEDNRLAKHFQCSFGRGIRENFQRRIRYYLSDYSDGLDSWRTLAKVLSSTMSLFFACILPCVAFGVLNQHNTDGKIGPKEALLGQAIGGLIFALISGQPLVIIATTAPLCLYTSIVNSIAQNLSVDFFDLFALVGIWNSFFLIIYSIFDLSQLMHYCTRSTEEIFATFIFFAFTIDSIRECLDSFQQNYYSCSFNESNSMINRTINSTITIDTIDTNCAPEKSILFLFLMFGTFILGLMLYNFSTTPYLTQFLRVTLADYSLPISVIIFALIGSLVFKRIEPDSFEVSNDYVWHLVRFKSLTIESIALSFILGFALSMLFFIDQNVSAALVSSPSNHLKKGDAYHWDLLIVAIINLGLSLIGYPWMHGILPHSPMHARSLADVITVGSSSSASASYSGDTSNVNRQIVIKSRETRITGIMIHILIAIVIIFIPWILSYIPVAVLCGLFLYCAASTLHENSLYERILLFFTEQTSYPPTHYLRKCPQRIVHLFTIIQLFQLILICFFGFSSWEYIQLIFPLIIALLIPIRWLILPIFIEKHYLAIIDNKHCSI</sequence>
<dbReference type="AlphaFoldDB" id="A0A6P6YDN8"/>
<dbReference type="Proteomes" id="UP000515146">
    <property type="component" value="Unplaced"/>
</dbReference>
<dbReference type="GO" id="GO:0006820">
    <property type="term" value="P:monoatomic anion transport"/>
    <property type="evidence" value="ECO:0007669"/>
    <property type="project" value="InterPro"/>
</dbReference>